<dbReference type="FunFam" id="1.20.120.1760:FF:000033">
    <property type="entry name" value="CDP-alcohol phosphatidyltransferase"/>
    <property type="match status" value="1"/>
</dbReference>
<proteinExistence type="inferred from homology"/>
<evidence type="ECO:0000256" key="15">
    <source>
        <dbReference type="ARBA" id="ARBA00048586"/>
    </source>
</evidence>
<evidence type="ECO:0000313" key="20">
    <source>
        <dbReference type="Proteomes" id="UP000046373"/>
    </source>
</evidence>
<accession>A0A090FHH2</accession>
<dbReference type="EMBL" id="CCNB01000026">
    <property type="protein sequence ID" value="CDX41103.1"/>
    <property type="molecule type" value="Genomic_DNA"/>
</dbReference>
<feature type="transmembrane region" description="Helical" evidence="18">
    <location>
        <begin position="151"/>
        <end position="171"/>
    </location>
</feature>
<comment type="similarity">
    <text evidence="4 16">Belongs to the CDP-alcohol phosphatidyltransferase class-I family.</text>
</comment>
<dbReference type="InterPro" id="IPR048254">
    <property type="entry name" value="CDP_ALCOHOL_P_TRANSF_CS"/>
</dbReference>
<evidence type="ECO:0000256" key="18">
    <source>
        <dbReference type="SAM" id="Phobius"/>
    </source>
</evidence>
<feature type="transmembrane region" description="Helical" evidence="18">
    <location>
        <begin position="68"/>
        <end position="89"/>
    </location>
</feature>
<dbReference type="Gene3D" id="1.20.120.1760">
    <property type="match status" value="1"/>
</dbReference>
<dbReference type="PANTHER" id="PTHR14269">
    <property type="entry name" value="CDP-DIACYLGLYCEROL--GLYCEROL-3-PHOSPHATE 3-PHOSPHATIDYLTRANSFERASE-RELATED"/>
    <property type="match status" value="1"/>
</dbReference>
<dbReference type="Pfam" id="PF01066">
    <property type="entry name" value="CDP-OH_P_transf"/>
    <property type="match status" value="1"/>
</dbReference>
<evidence type="ECO:0000256" key="10">
    <source>
        <dbReference type="ARBA" id="ARBA00022989"/>
    </source>
</evidence>
<evidence type="ECO:0000256" key="7">
    <source>
        <dbReference type="ARBA" id="ARBA00022516"/>
    </source>
</evidence>
<dbReference type="Proteomes" id="UP000046373">
    <property type="component" value="Unassembled WGS sequence"/>
</dbReference>
<name>A0A090FHH2_MESPL</name>
<evidence type="ECO:0000256" key="4">
    <source>
        <dbReference type="ARBA" id="ARBA00010441"/>
    </source>
</evidence>
<keyword evidence="10 18" id="KW-1133">Transmembrane helix</keyword>
<feature type="region of interest" description="Disordered" evidence="17">
    <location>
        <begin position="180"/>
        <end position="205"/>
    </location>
</feature>
<evidence type="ECO:0000256" key="16">
    <source>
        <dbReference type="RuleBase" id="RU003750"/>
    </source>
</evidence>
<keyword evidence="7" id="KW-0444">Lipid biosynthesis</keyword>
<keyword evidence="13" id="KW-0594">Phospholipid biosynthesis</keyword>
<comment type="catalytic activity">
    <reaction evidence="15">
        <text>a CDP-1,2-diacyl-sn-glycerol + sn-glycerol 3-phosphate = a 1,2-diacyl-sn-glycero-3-phospho-(1'-sn-glycero-3'-phosphate) + CMP + H(+)</text>
        <dbReference type="Rhea" id="RHEA:12593"/>
        <dbReference type="ChEBI" id="CHEBI:15378"/>
        <dbReference type="ChEBI" id="CHEBI:57597"/>
        <dbReference type="ChEBI" id="CHEBI:58332"/>
        <dbReference type="ChEBI" id="CHEBI:60110"/>
        <dbReference type="ChEBI" id="CHEBI:60377"/>
        <dbReference type="EC" id="2.7.8.5"/>
    </reaction>
</comment>
<reference evidence="19 20" key="1">
    <citation type="submission" date="2014-08" db="EMBL/GenBank/DDBJ databases">
        <authorList>
            <person name="Moulin Lionel"/>
        </authorList>
    </citation>
    <scope>NUCLEOTIDE SEQUENCE [LARGE SCALE GENOMIC DNA]</scope>
</reference>
<dbReference type="InterPro" id="IPR043130">
    <property type="entry name" value="CDP-OH_PTrfase_TM_dom"/>
</dbReference>
<feature type="transmembrane region" description="Helical" evidence="18">
    <location>
        <begin position="124"/>
        <end position="144"/>
    </location>
</feature>
<feature type="compositionally biased region" description="Low complexity" evidence="17">
    <location>
        <begin position="189"/>
        <end position="205"/>
    </location>
</feature>
<dbReference type="AlphaFoldDB" id="A0A090FHH2"/>
<comment type="pathway">
    <text evidence="2">Phospholipid metabolism; phosphatidylglycerol biosynthesis; phosphatidylglycerol from CDP-diacylglycerol: step 1/2.</text>
</comment>
<evidence type="ECO:0000256" key="13">
    <source>
        <dbReference type="ARBA" id="ARBA00023209"/>
    </source>
</evidence>
<dbReference type="PANTHER" id="PTHR14269:SF62">
    <property type="entry name" value="CDP-DIACYLGLYCEROL--GLYCEROL-3-PHOSPHATE 3-PHOSPHATIDYLTRANSFERASE 1, CHLOROPLASTIC"/>
    <property type="match status" value="1"/>
</dbReference>
<dbReference type="GO" id="GO:0046474">
    <property type="term" value="P:glycerophospholipid biosynthetic process"/>
    <property type="evidence" value="ECO:0007669"/>
    <property type="project" value="TreeGrafter"/>
</dbReference>
<comment type="pathway">
    <text evidence="3">Lipid metabolism.</text>
</comment>
<dbReference type="GO" id="GO:0008444">
    <property type="term" value="F:CDP-diacylglycerol-glycerol-3-phosphate 3-phosphatidyltransferase activity"/>
    <property type="evidence" value="ECO:0007669"/>
    <property type="project" value="UniProtKB-EC"/>
</dbReference>
<evidence type="ECO:0000256" key="9">
    <source>
        <dbReference type="ARBA" id="ARBA00022692"/>
    </source>
</evidence>
<keyword evidence="11" id="KW-0443">Lipid metabolism</keyword>
<evidence type="ECO:0000256" key="17">
    <source>
        <dbReference type="SAM" id="MobiDB-lite"/>
    </source>
</evidence>
<organism evidence="19 20">
    <name type="scientific">Mesorhizobium plurifarium</name>
    <dbReference type="NCBI Taxonomy" id="69974"/>
    <lineage>
        <taxon>Bacteria</taxon>
        <taxon>Pseudomonadati</taxon>
        <taxon>Pseudomonadota</taxon>
        <taxon>Alphaproteobacteria</taxon>
        <taxon>Hyphomicrobiales</taxon>
        <taxon>Phyllobacteriaceae</taxon>
        <taxon>Mesorhizobium</taxon>
    </lineage>
</organism>
<feature type="transmembrane region" description="Helical" evidence="18">
    <location>
        <begin position="96"/>
        <end position="112"/>
    </location>
</feature>
<evidence type="ECO:0000256" key="5">
    <source>
        <dbReference type="ARBA" id="ARBA00013170"/>
    </source>
</evidence>
<comment type="subcellular location">
    <subcellularLocation>
        <location evidence="1">Membrane</location>
        <topology evidence="1">Multi-pass membrane protein</topology>
    </subcellularLocation>
</comment>
<keyword evidence="8 16" id="KW-0808">Transferase</keyword>
<evidence type="ECO:0000256" key="3">
    <source>
        <dbReference type="ARBA" id="ARBA00005189"/>
    </source>
</evidence>
<gene>
    <name evidence="19" type="ORF">MPLDJ20_320021</name>
</gene>
<sequence length="205" mass="21534">MTLPNMITIMRLLLVPAVVLAMLQSLWGWAFAGFLVAGISDGVDGFIARRWNQSSRLGAYLDPVADKLLLVSVFVVMGFAGELPLWLVVTVVSRDGLIVCAVLLSSVMSHPVEVKPLFVSKANTAAQIVLAALVLGELAFSVHLGPLRTALILLTGVLTVASAAAYLVAWLKHMSGYGEGSRTSNSQTGNIKSGIGKSGGSNTDV</sequence>
<dbReference type="EC" id="2.7.8.5" evidence="5"/>
<dbReference type="PROSITE" id="PS00379">
    <property type="entry name" value="CDP_ALCOHOL_P_TRANSF"/>
    <property type="match status" value="1"/>
</dbReference>
<keyword evidence="14" id="KW-1208">Phospholipid metabolism</keyword>
<evidence type="ECO:0000256" key="1">
    <source>
        <dbReference type="ARBA" id="ARBA00004141"/>
    </source>
</evidence>
<evidence type="ECO:0000256" key="2">
    <source>
        <dbReference type="ARBA" id="ARBA00005042"/>
    </source>
</evidence>
<evidence type="ECO:0000256" key="14">
    <source>
        <dbReference type="ARBA" id="ARBA00023264"/>
    </source>
</evidence>
<evidence type="ECO:0000256" key="6">
    <source>
        <dbReference type="ARBA" id="ARBA00014944"/>
    </source>
</evidence>
<keyword evidence="9 18" id="KW-0812">Transmembrane</keyword>
<evidence type="ECO:0000256" key="12">
    <source>
        <dbReference type="ARBA" id="ARBA00023136"/>
    </source>
</evidence>
<protein>
    <recommendedName>
        <fullName evidence="6">CDP-diacylglycerol--glycerol-3-phosphate 3-phosphatidyltransferase</fullName>
        <ecNumber evidence="5">2.7.8.5</ecNumber>
    </recommendedName>
</protein>
<dbReference type="InterPro" id="IPR050324">
    <property type="entry name" value="CDP-alcohol_PTase-I"/>
</dbReference>
<evidence type="ECO:0000256" key="8">
    <source>
        <dbReference type="ARBA" id="ARBA00022679"/>
    </source>
</evidence>
<keyword evidence="12 18" id="KW-0472">Membrane</keyword>
<evidence type="ECO:0000256" key="11">
    <source>
        <dbReference type="ARBA" id="ARBA00023098"/>
    </source>
</evidence>
<dbReference type="PIRSF" id="PIRSF000847">
    <property type="entry name" value="Phos_ph_gly_syn"/>
    <property type="match status" value="1"/>
</dbReference>
<dbReference type="GO" id="GO:0016020">
    <property type="term" value="C:membrane"/>
    <property type="evidence" value="ECO:0007669"/>
    <property type="project" value="UniProtKB-SubCell"/>
</dbReference>
<dbReference type="InterPro" id="IPR000462">
    <property type="entry name" value="CDP-OH_P_trans"/>
</dbReference>
<dbReference type="InterPro" id="IPR004570">
    <property type="entry name" value="Phosphatidylglycerol_P_synth"/>
</dbReference>
<evidence type="ECO:0000313" key="19">
    <source>
        <dbReference type="EMBL" id="CDX41103.1"/>
    </source>
</evidence>